<evidence type="ECO:0000256" key="11">
    <source>
        <dbReference type="SAM" id="Coils"/>
    </source>
</evidence>
<evidence type="ECO:0000256" key="9">
    <source>
        <dbReference type="ARBA" id="ARBA00081766"/>
    </source>
</evidence>
<evidence type="ECO:0000256" key="7">
    <source>
        <dbReference type="ARBA" id="ARBA00023212"/>
    </source>
</evidence>
<keyword evidence="6 10" id="KW-0505">Motor protein</keyword>
<dbReference type="PRINTS" id="PR00380">
    <property type="entry name" value="KINESINHEAVY"/>
</dbReference>
<feature type="region of interest" description="Disordered" evidence="12">
    <location>
        <begin position="2387"/>
        <end position="2407"/>
    </location>
</feature>
<dbReference type="GO" id="GO:0008017">
    <property type="term" value="F:microtubule binding"/>
    <property type="evidence" value="ECO:0007669"/>
    <property type="project" value="InterPro"/>
</dbReference>
<evidence type="ECO:0000313" key="15">
    <source>
        <dbReference type="Proteomes" id="UP000233100"/>
    </source>
</evidence>
<evidence type="ECO:0000256" key="4">
    <source>
        <dbReference type="ARBA" id="ARBA00022840"/>
    </source>
</evidence>
<keyword evidence="4 10" id="KW-0067">ATP-binding</keyword>
<accession>A0A7N9CAN4</accession>
<feature type="coiled-coil region" evidence="11">
    <location>
        <begin position="1430"/>
        <end position="1538"/>
    </location>
</feature>
<comment type="subcellular location">
    <subcellularLocation>
        <location evidence="1">Cytoplasm</location>
        <location evidence="1">Cytoskeleton</location>
    </subcellularLocation>
</comment>
<dbReference type="InterPro" id="IPR001752">
    <property type="entry name" value="Kinesin_motor_dom"/>
</dbReference>
<dbReference type="GO" id="GO:0007018">
    <property type="term" value="P:microtubule-based movement"/>
    <property type="evidence" value="ECO:0007669"/>
    <property type="project" value="InterPro"/>
</dbReference>
<keyword evidence="15" id="KW-1185">Reference proteome</keyword>
<feature type="coiled-coil region" evidence="11">
    <location>
        <begin position="634"/>
        <end position="776"/>
    </location>
</feature>
<evidence type="ECO:0000313" key="14">
    <source>
        <dbReference type="Ensembl" id="ENSMFAP00000047437.1"/>
    </source>
</evidence>
<feature type="coiled-coil region" evidence="11">
    <location>
        <begin position="338"/>
        <end position="365"/>
    </location>
</feature>
<feature type="region of interest" description="Disordered" evidence="12">
    <location>
        <begin position="2480"/>
        <end position="2581"/>
    </location>
</feature>
<dbReference type="GO" id="GO:0007051">
    <property type="term" value="P:spindle organization"/>
    <property type="evidence" value="ECO:0007669"/>
    <property type="project" value="UniProtKB-ARBA"/>
</dbReference>
<dbReference type="GO" id="GO:0000278">
    <property type="term" value="P:mitotic cell cycle"/>
    <property type="evidence" value="ECO:0007669"/>
    <property type="project" value="TreeGrafter"/>
</dbReference>
<dbReference type="Ensembl" id="ENSMFAT00000085141.1">
    <property type="protein sequence ID" value="ENSMFAP00000047437.1"/>
    <property type="gene ID" value="ENSMFAG00000039560.2"/>
</dbReference>
<comment type="similarity">
    <text evidence="10">Belongs to the TRAFAC class myosin-kinesin ATPase superfamily. Kinesin family.</text>
</comment>
<feature type="coiled-coil region" evidence="11">
    <location>
        <begin position="1564"/>
        <end position="2019"/>
    </location>
</feature>
<dbReference type="SUPFAM" id="SSF52540">
    <property type="entry name" value="P-loop containing nucleoside triphosphate hydrolases"/>
    <property type="match status" value="1"/>
</dbReference>
<dbReference type="GO" id="GO:0043515">
    <property type="term" value="F:kinetochore binding"/>
    <property type="evidence" value="ECO:0007669"/>
    <property type="project" value="UniProtKB-ARBA"/>
</dbReference>
<dbReference type="InterPro" id="IPR036961">
    <property type="entry name" value="Kinesin_motor_dom_sf"/>
</dbReference>
<dbReference type="FunFam" id="1.10.287.1490:FF:000006">
    <property type="entry name" value="Centromere protein E"/>
    <property type="match status" value="1"/>
</dbReference>
<dbReference type="FunFam" id="3.40.850.10:FF:000026">
    <property type="entry name" value="Centromere-associated protein E"/>
    <property type="match status" value="1"/>
</dbReference>
<dbReference type="GO" id="GO:0140694">
    <property type="term" value="P:membraneless organelle assembly"/>
    <property type="evidence" value="ECO:0007669"/>
    <property type="project" value="UniProtKB-ARBA"/>
</dbReference>
<dbReference type="GO" id="GO:0000776">
    <property type="term" value="C:kinetochore"/>
    <property type="evidence" value="ECO:0007669"/>
    <property type="project" value="UniProtKB-ARBA"/>
</dbReference>
<evidence type="ECO:0000256" key="6">
    <source>
        <dbReference type="ARBA" id="ARBA00023175"/>
    </source>
</evidence>
<dbReference type="SMART" id="SM00129">
    <property type="entry name" value="KISc"/>
    <property type="match status" value="1"/>
</dbReference>
<protein>
    <recommendedName>
        <fullName evidence="8">Centromere-associated protein E</fullName>
    </recommendedName>
    <alternativeName>
        <fullName evidence="9">Centromere protein E</fullName>
    </alternativeName>
</protein>
<evidence type="ECO:0000256" key="10">
    <source>
        <dbReference type="PROSITE-ProRule" id="PRU00283"/>
    </source>
</evidence>
<dbReference type="Gene3D" id="3.40.850.10">
    <property type="entry name" value="Kinesin motor domain"/>
    <property type="match status" value="1"/>
</dbReference>
<feature type="coiled-coil region" evidence="11">
    <location>
        <begin position="1323"/>
        <end position="1385"/>
    </location>
</feature>
<dbReference type="GO" id="GO:0030071">
    <property type="term" value="P:regulation of mitotic metaphase/anaphase transition"/>
    <property type="evidence" value="ECO:0007669"/>
    <property type="project" value="UniProtKB-ARBA"/>
</dbReference>
<dbReference type="Proteomes" id="UP000233100">
    <property type="component" value="Chromosome 5"/>
</dbReference>
<reference evidence="14" key="2">
    <citation type="submission" date="2025-08" db="UniProtKB">
        <authorList>
            <consortium name="Ensembl"/>
        </authorList>
    </citation>
    <scope>IDENTIFICATION</scope>
</reference>
<evidence type="ECO:0000259" key="13">
    <source>
        <dbReference type="PROSITE" id="PS50067"/>
    </source>
</evidence>
<feature type="coiled-coil region" evidence="11">
    <location>
        <begin position="1112"/>
        <end position="1288"/>
    </location>
</feature>
<evidence type="ECO:0000256" key="5">
    <source>
        <dbReference type="ARBA" id="ARBA00023054"/>
    </source>
</evidence>
<dbReference type="GO" id="GO:0005874">
    <property type="term" value="C:microtubule"/>
    <property type="evidence" value="ECO:0007669"/>
    <property type="project" value="TreeGrafter"/>
</dbReference>
<feature type="coiled-coil region" evidence="11">
    <location>
        <begin position="493"/>
        <end position="604"/>
    </location>
</feature>
<evidence type="ECO:0000256" key="2">
    <source>
        <dbReference type="ARBA" id="ARBA00022490"/>
    </source>
</evidence>
<feature type="compositionally biased region" description="Basic and acidic residues" evidence="12">
    <location>
        <begin position="2506"/>
        <end position="2520"/>
    </location>
</feature>
<dbReference type="CDD" id="cd01374">
    <property type="entry name" value="KISc_CENP_E"/>
    <property type="match status" value="1"/>
</dbReference>
<sequence>MAEEGAVAVCVRVRPLNSREESLGETAQVYWKTDNNAIYQVDGSKSFNFDRVFHGNETTKNVYEEIAAPIIDSAIQGYNGTIFAYGQTASGKTYTMMGSEDHLGVTPRAIHDIFQKIKKFPDREFLLRVSYMEIYNETITDLLCGTQKMKPLIIREDVNRNVYVADLTEEVVYTSEMALKWITKGEKNRHYGETKMNQRSSRSHTIFRMILESREKGEPSNCEGSVKVSHLNLVDLAGSERAAQTGAEGVRLKEGCNINRSLFILGQVIKKLSDGQVGGFINYRDSKLTRILQNSLGGNAKTRIICTITPVSFDETLTTLQFASTAKYMKNTPYVNEVSTDEALLKRYRKEIMDLKKQLEEVSLETRAQAMEKDQLAQLLEEKDLLQKVQNEKIENLTRMLVTSSSLTSQQELKAKRKRRVTWCLGKINKMKNSNYVDQFNMPTNITTKTHKLSINVLGEIDESVCSESDVFSNTLDTLNEIEWNPATKLLNQENIESELNSLRADYDNLVLDYEQLRTEKEEMELKLKEKNDLDEFEALERKTKKDQEMQLIHEISNLKNLVKHAEVYNQDLENELSSKVELLREKEDQIKKLQEYIDSQKLENIKMDLSYSLESIEDQKQMKQTLFDAETVALDAKRESAFLRSENLELKEKMQELASTYKQMENDIQLYQSQLEAKKKMQVDLEKELQSAFNEITKLTSLIDGKVPKDLLYNLELEGKITDLQKELNKEVEENEALRKEVNLLSELKSLPSEVERLRKEIHDKSEELHIITSEKHKLFSEVVHKESRVQGLLEEIGKTKDDLATTQSNYKSTDQEFQNFKSLHIDFEQKYKMVLEENARMNQEIVNLSKEAQKFDSSLDALKTELSYKTQELQKKTCEVQERLNEMEELKEQLENRDSTLQTVEREKTLITEKLQQTLEEVKTLTQEKDDLKQLQKSLQIERDQLKSDIHDTVNMNIDTQEQLRNALESLKQHQETINTLKLKISEEVSRNLHMEENTGETKDEFQQKMVDIDKKQDLEAKNTQTLTADVKDDEIIEQQRKIFSLIQEKNELQQVLESVIAEKEQLKTDLKENIEMTIENQEELRILGDELKKQQEIVAQEKNHTIKKEEELSRTCDRLAEVEEKLKEKSQQLQEKQQQLLNVQEEMSEMQKKINEMENLKNELKNKELTLEHRETERLGLAQKLNENYEEMKSITKERKVLKELQESFETERDQLRGYIREIEATGLQTKEELKIAHIHLKEHQETIDELRRSVSEKTAQIINIQDLEKSYTKLQEEIPVLNEERELLPNVKEVSETQETVNELELLKEQSTIKDSTTLASIEMERLKLNEKFQESQEEIKSLTKERDNLKMIKEALEVKHDQLKEHIRETLAKIQESQSKQEQSLNMKEKDNETTKILSEMEQFKPKDSALLRIEIEMLRLSKRLQESHDEMKSVAKEKDDLQRLQEVLQSESDQLKENIKEIAAKHLETEEELKVVHCCLKEQKETIDELRVNISEKETEISTIQKELEAINDKLQNKIQEIYKKEEQLNIKRISETQEKVNELKQFKEYLKAKDSTLQSIESKMLELTSRLQESQEEIQIMIKEKEEMKRVQEALQIERDQLQENTKEIIAKMQESQEKEYQFLKMTAVNETQEKMCEIEHLKEQFETQKLNLENTETENIRLTQILHENLEEMRSVTKERDDLRNVEETLKVERDQLKENLRETITRDLEKQEELKIVHMYLKEHQETIDELRGIVSEKTNEISNMQKDLENSNAALKAQDLKKQEELRIAHMHLKEHQETIDKLRGIVSEKTDKISNMQKDLENSNAKLQEKIQELKANEHQLFKLKKDVNETQKKVSEMEQLKKQIKDQSLTLSKIETENLNLAQKLHENLEEMKSVMKERDNLRRVEETLKLERDQLMESLQETKARDLEIQQELKTAHMLSKEHKETIDKLREKILEKTTQISNIQKDLDKSKDELQKKIQELRKKELHLLRMKEDVNMSHKKINEMEQLKKQFEAQNLSVQNQDQQNHQVKPEKRLLSDGQQHLTESLREKCSRIKELLKRYSEMDDHYECLNRLSLDLEKEIEIQKELSMRVKANLSLPYLQTKQIEKLFTANQRCSMEFHRIMKKLKYVLSYVTKIKEEQHESINKFEMDFIDEVEKQKELLIKIQHLQQDCDVPSRELRDLKLNQNMDLHIEAIMNESTEFEERSATISKEWEQDLKSLKEKNEKLFKNYQTLKTSLASGAQVNPTTQDNKNPHVTSRATQLTTEKIRELENSLHEAKESAMHKESEIIKMQKELEVTNDMIAKLQAKVNESNKCLETTKETIQVLQDKVALGAKPYKEEIEDLKTKLVKIDLEKMKNAKEFEKEISATKATVEYQKEVIRLLRENLRRSQQAQDTSMISEHTDSQPSNKPLTCGGGSGIVQNTKALILKSEHIRLEKEISKLKQQNEQLIKQKNDLLSNNQHLSNEVKTWKERTLKREAYKQVTCENSPKSPKVTGTASKKKQITPSQCKERNLHDPTPKESPKSWFFDSRSKSLPSPHPVRYFDNSNLGLCPEVQNAGAESVDSQPGPWHASSGKDVPECKTQ</sequence>
<feature type="binding site" evidence="10">
    <location>
        <begin position="86"/>
        <end position="93"/>
    </location>
    <ligand>
        <name>ATP</name>
        <dbReference type="ChEBI" id="CHEBI:30616"/>
    </ligand>
</feature>
<dbReference type="PROSITE" id="PS50067">
    <property type="entry name" value="KINESIN_MOTOR_2"/>
    <property type="match status" value="1"/>
</dbReference>
<dbReference type="GO" id="GO:0003777">
    <property type="term" value="F:microtubule motor activity"/>
    <property type="evidence" value="ECO:0007669"/>
    <property type="project" value="InterPro"/>
</dbReference>
<feature type="coiled-coil region" evidence="11">
    <location>
        <begin position="2256"/>
        <end position="2304"/>
    </location>
</feature>
<dbReference type="Bgee" id="ENSMFAG00000039560">
    <property type="expression patterns" value="Expressed in bone marrow and 7 other cell types or tissues"/>
</dbReference>
<feature type="coiled-coil region" evidence="11">
    <location>
        <begin position="2205"/>
        <end position="2232"/>
    </location>
</feature>
<gene>
    <name evidence="14" type="primary">CENPE</name>
</gene>
<keyword evidence="2" id="KW-0963">Cytoplasm</keyword>
<dbReference type="PROSITE" id="PS00411">
    <property type="entry name" value="KINESIN_MOTOR_1"/>
    <property type="match status" value="1"/>
</dbReference>
<dbReference type="GO" id="GO:0005524">
    <property type="term" value="F:ATP binding"/>
    <property type="evidence" value="ECO:0007669"/>
    <property type="project" value="UniProtKB-UniRule"/>
</dbReference>
<evidence type="ECO:0000256" key="1">
    <source>
        <dbReference type="ARBA" id="ARBA00004245"/>
    </source>
</evidence>
<dbReference type="InterPro" id="IPR027640">
    <property type="entry name" value="Kinesin-like_fam"/>
</dbReference>
<feature type="coiled-coil region" evidence="11">
    <location>
        <begin position="833"/>
        <end position="993"/>
    </location>
</feature>
<evidence type="ECO:0000256" key="8">
    <source>
        <dbReference type="ARBA" id="ARBA00070169"/>
    </source>
</evidence>
<dbReference type="InterPro" id="IPR027417">
    <property type="entry name" value="P-loop_NTPase"/>
</dbReference>
<reference evidence="14 15" key="1">
    <citation type="submission" date="2013-03" db="EMBL/GenBank/DDBJ databases">
        <authorList>
            <person name="Warren W."/>
            <person name="Wilson R.K."/>
        </authorList>
    </citation>
    <scope>NUCLEOTIDE SEQUENCE</scope>
</reference>
<keyword evidence="3 10" id="KW-0547">Nucleotide-binding</keyword>
<feature type="coiled-coil region" evidence="11">
    <location>
        <begin position="2422"/>
        <end position="2470"/>
    </location>
</feature>
<feature type="domain" description="Kinesin motor" evidence="13">
    <location>
        <begin position="6"/>
        <end position="329"/>
    </location>
</feature>
<keyword evidence="5 11" id="KW-0175">Coiled coil</keyword>
<dbReference type="GO" id="GO:0008608">
    <property type="term" value="P:attachment of spindle microtubules to kinetochore"/>
    <property type="evidence" value="ECO:0007669"/>
    <property type="project" value="UniProtKB-ARBA"/>
</dbReference>
<evidence type="ECO:0000256" key="3">
    <source>
        <dbReference type="ARBA" id="ARBA00022741"/>
    </source>
</evidence>
<dbReference type="InterPro" id="IPR019821">
    <property type="entry name" value="Kinesin_motor_CS"/>
</dbReference>
<dbReference type="GO" id="GO:0000280">
    <property type="term" value="P:nuclear division"/>
    <property type="evidence" value="ECO:0007669"/>
    <property type="project" value="UniProtKB-ARBA"/>
</dbReference>
<keyword evidence="7" id="KW-0206">Cytoskeleton</keyword>
<evidence type="ECO:0000256" key="12">
    <source>
        <dbReference type="SAM" id="MobiDB-lite"/>
    </source>
</evidence>
<proteinExistence type="inferred from homology"/>
<dbReference type="Pfam" id="PF00225">
    <property type="entry name" value="Kinesin"/>
    <property type="match status" value="1"/>
</dbReference>
<dbReference type="Gene3D" id="1.10.287.1490">
    <property type="match status" value="1"/>
</dbReference>
<dbReference type="PANTHER" id="PTHR47968">
    <property type="entry name" value="CENTROMERE PROTEIN E"/>
    <property type="match status" value="1"/>
</dbReference>
<feature type="coiled-coil region" evidence="11">
    <location>
        <begin position="1052"/>
        <end position="1083"/>
    </location>
</feature>
<dbReference type="GeneTree" id="ENSGT00940000160597"/>
<organism evidence="14 15">
    <name type="scientific">Macaca fascicularis</name>
    <name type="common">Crab-eating macaque</name>
    <name type="synonym">Cynomolgus monkey</name>
    <dbReference type="NCBI Taxonomy" id="9541"/>
    <lineage>
        <taxon>Eukaryota</taxon>
        <taxon>Metazoa</taxon>
        <taxon>Chordata</taxon>
        <taxon>Craniata</taxon>
        <taxon>Vertebrata</taxon>
        <taxon>Euteleostomi</taxon>
        <taxon>Mammalia</taxon>
        <taxon>Eutheria</taxon>
        <taxon>Euarchontoglires</taxon>
        <taxon>Primates</taxon>
        <taxon>Haplorrhini</taxon>
        <taxon>Catarrhini</taxon>
        <taxon>Cercopithecidae</taxon>
        <taxon>Cercopithecinae</taxon>
        <taxon>Macaca</taxon>
    </lineage>
</organism>
<name>A0A7N9CAN4_MACFA</name>
<dbReference type="PANTHER" id="PTHR47968:SF75">
    <property type="entry name" value="CENTROMERE-ASSOCIATED PROTEIN E"/>
    <property type="match status" value="1"/>
</dbReference>
<feature type="compositionally biased region" description="Polar residues" evidence="12">
    <location>
        <begin position="2481"/>
        <end position="2505"/>
    </location>
</feature>
<reference evidence="14" key="3">
    <citation type="submission" date="2025-09" db="UniProtKB">
        <authorList>
            <consortium name="Ensembl"/>
        </authorList>
    </citation>
    <scope>IDENTIFICATION</scope>
</reference>